<accession>A0A060QI32</accession>
<proteinExistence type="inferred from homology"/>
<dbReference type="GO" id="GO:0009279">
    <property type="term" value="C:cell outer membrane"/>
    <property type="evidence" value="ECO:0007669"/>
    <property type="project" value="UniProtKB-SubCell"/>
</dbReference>
<evidence type="ECO:0000256" key="5">
    <source>
        <dbReference type="ARBA" id="ARBA00022692"/>
    </source>
</evidence>
<evidence type="ECO:0000256" key="6">
    <source>
        <dbReference type="ARBA" id="ARBA00022729"/>
    </source>
</evidence>
<evidence type="ECO:0000256" key="12">
    <source>
        <dbReference type="RuleBase" id="RU003357"/>
    </source>
</evidence>
<feature type="domain" description="TonB-dependent receptor-like beta-barrel" evidence="15">
    <location>
        <begin position="303"/>
        <end position="757"/>
    </location>
</feature>
<feature type="compositionally biased region" description="Basic and acidic residues" evidence="13">
    <location>
        <begin position="27"/>
        <end position="47"/>
    </location>
</feature>
<comment type="similarity">
    <text evidence="12">Belongs to the TonB-dependent receptor family.</text>
</comment>
<keyword evidence="11" id="KW-0998">Cell outer membrane</keyword>
<protein>
    <submittedName>
        <fullName evidence="17">TonB-dependent receptor</fullName>
    </submittedName>
</protein>
<keyword evidence="10 12" id="KW-0472">Membrane</keyword>
<evidence type="ECO:0000256" key="2">
    <source>
        <dbReference type="ARBA" id="ARBA00022448"/>
    </source>
</evidence>
<dbReference type="AlphaFoldDB" id="A0A060QI32"/>
<organism evidence="17 18">
    <name type="scientific">Asaia bogorensis</name>
    <dbReference type="NCBI Taxonomy" id="91915"/>
    <lineage>
        <taxon>Bacteria</taxon>
        <taxon>Pseudomonadati</taxon>
        <taxon>Pseudomonadota</taxon>
        <taxon>Alphaproteobacteria</taxon>
        <taxon>Acetobacterales</taxon>
        <taxon>Acetobacteraceae</taxon>
        <taxon>Asaia</taxon>
    </lineage>
</organism>
<evidence type="ECO:0000259" key="16">
    <source>
        <dbReference type="Pfam" id="PF07715"/>
    </source>
</evidence>
<dbReference type="InterPro" id="IPR036942">
    <property type="entry name" value="Beta-barrel_TonB_sf"/>
</dbReference>
<dbReference type="eggNOG" id="COG4774">
    <property type="taxonomic scope" value="Bacteria"/>
</dbReference>
<reference evidence="17 18" key="2">
    <citation type="journal article" date="2014" name="PLoS ONE">
        <title>Evolution of mitochondria reconstructed from the energy metabolism of living bacteria.</title>
        <authorList>
            <person name="Degli Esposti M."/>
            <person name="Chouaia B."/>
            <person name="Comandatore F."/>
            <person name="Crotti E."/>
            <person name="Sassera D."/>
            <person name="Lievens P.M."/>
            <person name="Daffonchio D."/>
            <person name="Bandi C."/>
        </authorList>
    </citation>
    <scope>NUCLEOTIDE SEQUENCE [LARGE SCALE GENOMIC DNA]</scope>
    <source>
        <strain evidence="17 18">SF2.1</strain>
    </source>
</reference>
<evidence type="ECO:0000259" key="15">
    <source>
        <dbReference type="Pfam" id="PF00593"/>
    </source>
</evidence>
<dbReference type="InterPro" id="IPR012910">
    <property type="entry name" value="Plug_dom"/>
</dbReference>
<dbReference type="Pfam" id="PF07715">
    <property type="entry name" value="Plug"/>
    <property type="match status" value="1"/>
</dbReference>
<comment type="caution">
    <text evidence="17">The sequence shown here is derived from an EMBL/GenBank/DDBJ whole genome shotgun (WGS) entry which is preliminary data.</text>
</comment>
<dbReference type="GO" id="GO:0015344">
    <property type="term" value="F:siderophore uptake transmembrane transporter activity"/>
    <property type="evidence" value="ECO:0007669"/>
    <property type="project" value="TreeGrafter"/>
</dbReference>
<name>A0A060QI32_9PROT</name>
<comment type="subcellular location">
    <subcellularLocation>
        <location evidence="1">Cell outer membrane</location>
        <topology evidence="1">Multi-pass membrane protein</topology>
    </subcellularLocation>
</comment>
<keyword evidence="8" id="KW-0406">Ion transport</keyword>
<evidence type="ECO:0000256" key="9">
    <source>
        <dbReference type="ARBA" id="ARBA00023077"/>
    </source>
</evidence>
<evidence type="ECO:0000256" key="11">
    <source>
        <dbReference type="ARBA" id="ARBA00023237"/>
    </source>
</evidence>
<reference evidence="17 18" key="1">
    <citation type="journal article" date="2014" name="Genome Biol. Evol.">
        <title>Acetic acid bacteria genomes reveal functional traits for adaptation to life in insect guts.</title>
        <authorList>
            <person name="Chouaia B."/>
            <person name="Gaiarsa S."/>
            <person name="Crotti E."/>
            <person name="Comandatore F."/>
            <person name="Degli Esposti M."/>
            <person name="Ricci I."/>
            <person name="Alma A."/>
            <person name="Favia G."/>
            <person name="Bandi C."/>
            <person name="Daffonchio D."/>
        </authorList>
    </citation>
    <scope>NUCLEOTIDE SEQUENCE [LARGE SCALE GENOMIC DNA]</scope>
    <source>
        <strain evidence="17 18">SF2.1</strain>
    </source>
</reference>
<dbReference type="Pfam" id="PF00593">
    <property type="entry name" value="TonB_dep_Rec_b-barrel"/>
    <property type="match status" value="1"/>
</dbReference>
<sequence>MSKRSRLLASSLLWSIVSLADPALADATKDESVRGKAERPDAERETPGKSGTGDNGPHTRAASQRHETVTVRHQRSNADGTSGTTPGGGMMPNQTAPHTRSGLTRDFIARQSSTLSPVAMIASLPGVVYSGNDPLGMNDEQQGLSVRGLDQTEIGYLFENVPAAPPLFLTPYTSATADNENISSITLTQGAAGIDAPLYNAVGGEIAVKMRKPSEEAGGFASGSWGSFNLNREFLRLDSGRIGHTGIKGFASFSYRGADQWRGAGAGRRYHTDMRLLREWGARNSASLIFSFNRDRGFYLRPPTLAQWNQYGTDFNYTGNYRAGDSNYYRFQENARAQSFVSAPLSLHPDRHVTLDITPYFIYVSGYDSYGTSLNRIGSYQGNRPAGPLQVSPSLGAVIPAVATDTYRQSHPGMNTALHIDTGANRVSLGYWYSYYDFSSLSRYVLPDAQGGVPSQTGRYPILAADGSPLSSYDARLMQQVNALSLTDRLSLLDHRLTLSAGLRVIMVTRNVTNLLPGARYRSGASYVSPLPQITASWRLSDHDQLYVNGTTGFRAPSGISSYQDRFSLSTGQQTRVAASDIRPEYSIGEEIGYRHTGLVNVSVALFNYNFTNRQVTTTTVLNGVMTTESINAGGQTARGAQFELAMKPYHHFSPYLSGQYIHATVDNNLRSGSDYLPTKGKTPVRTPTFSGGLGLSYDDGQIFGLFNGSYVGSTYSTFMNDEKIPAFATANLSLGYRFRQFNALRTPQIQLNLINLGRSGYLSGVNGVSLNRRATRGVYGTMIAGKAPTYFVGGGFAGVVALSSGF</sequence>
<dbReference type="SUPFAM" id="SSF56935">
    <property type="entry name" value="Porins"/>
    <property type="match status" value="1"/>
</dbReference>
<feature type="chain" id="PRO_5001585942" evidence="14">
    <location>
        <begin position="21"/>
        <end position="807"/>
    </location>
</feature>
<keyword evidence="3" id="KW-1134">Transmembrane beta strand</keyword>
<feature type="signal peptide" evidence="14">
    <location>
        <begin position="1"/>
        <end position="20"/>
    </location>
</feature>
<evidence type="ECO:0000256" key="4">
    <source>
        <dbReference type="ARBA" id="ARBA00022496"/>
    </source>
</evidence>
<evidence type="ECO:0000256" key="13">
    <source>
        <dbReference type="SAM" id="MobiDB-lite"/>
    </source>
</evidence>
<evidence type="ECO:0000313" key="17">
    <source>
        <dbReference type="EMBL" id="CDG40353.1"/>
    </source>
</evidence>
<evidence type="ECO:0000256" key="3">
    <source>
        <dbReference type="ARBA" id="ARBA00022452"/>
    </source>
</evidence>
<evidence type="ECO:0000256" key="10">
    <source>
        <dbReference type="ARBA" id="ARBA00023136"/>
    </source>
</evidence>
<dbReference type="InterPro" id="IPR039426">
    <property type="entry name" value="TonB-dep_rcpt-like"/>
</dbReference>
<keyword evidence="9 12" id="KW-0798">TonB box</keyword>
<evidence type="ECO:0000256" key="14">
    <source>
        <dbReference type="SAM" id="SignalP"/>
    </source>
</evidence>
<evidence type="ECO:0000256" key="1">
    <source>
        <dbReference type="ARBA" id="ARBA00004571"/>
    </source>
</evidence>
<gene>
    <name evidence="17" type="ORF">ASAP_2308</name>
</gene>
<dbReference type="Gene3D" id="2.40.170.20">
    <property type="entry name" value="TonB-dependent receptor, beta-barrel domain"/>
    <property type="match status" value="1"/>
</dbReference>
<dbReference type="EMBL" id="CBLX010000016">
    <property type="protein sequence ID" value="CDG40353.1"/>
    <property type="molecule type" value="Genomic_DNA"/>
</dbReference>
<dbReference type="PANTHER" id="PTHR32552:SF89">
    <property type="entry name" value="CATECHOLATE SIDEROPHORE RECEPTOR FIU"/>
    <property type="match status" value="1"/>
</dbReference>
<dbReference type="Proteomes" id="UP000027583">
    <property type="component" value="Unassembled WGS sequence"/>
</dbReference>
<keyword evidence="4" id="KW-0410">Iron transport</keyword>
<evidence type="ECO:0000256" key="7">
    <source>
        <dbReference type="ARBA" id="ARBA00023004"/>
    </source>
</evidence>
<keyword evidence="5" id="KW-0812">Transmembrane</keyword>
<keyword evidence="6 14" id="KW-0732">Signal</keyword>
<dbReference type="RefSeq" id="WP_031240834.1">
    <property type="nucleotide sequence ID" value="NZ_CBLX010000016.1"/>
</dbReference>
<dbReference type="PANTHER" id="PTHR32552">
    <property type="entry name" value="FERRICHROME IRON RECEPTOR-RELATED"/>
    <property type="match status" value="1"/>
</dbReference>
<evidence type="ECO:0000256" key="8">
    <source>
        <dbReference type="ARBA" id="ARBA00023065"/>
    </source>
</evidence>
<keyword evidence="7" id="KW-0408">Iron</keyword>
<feature type="domain" description="TonB-dependent receptor plug" evidence="16">
    <location>
        <begin position="93"/>
        <end position="194"/>
    </location>
</feature>
<keyword evidence="2" id="KW-0813">Transport</keyword>
<evidence type="ECO:0000313" key="18">
    <source>
        <dbReference type="Proteomes" id="UP000027583"/>
    </source>
</evidence>
<feature type="region of interest" description="Disordered" evidence="13">
    <location>
        <begin position="20"/>
        <end position="100"/>
    </location>
</feature>
<keyword evidence="17" id="KW-0675">Receptor</keyword>
<dbReference type="InterPro" id="IPR000531">
    <property type="entry name" value="Beta-barrel_TonB"/>
</dbReference>